<dbReference type="AlphaFoldDB" id="A0A3M9MN26"/>
<gene>
    <name evidence="2" type="ORF">EFB08_11250</name>
</gene>
<proteinExistence type="predicted"/>
<name>A0A3M9MN26_9BACT</name>
<sequence length="100" mass="11418">MAKKKAGDIAPIINGSGNSIANNYTYQTTPPEYPWNNDRIYVLENIITSQEQDIKDLEAQLAYKEEQLAYKESLLENERLKVKTMRQTAARCKCFRGGIC</sequence>
<organism evidence="2 3">
    <name type="scientific">Rufibacter latericius</name>
    <dbReference type="NCBI Taxonomy" id="2487040"/>
    <lineage>
        <taxon>Bacteria</taxon>
        <taxon>Pseudomonadati</taxon>
        <taxon>Bacteroidota</taxon>
        <taxon>Cytophagia</taxon>
        <taxon>Cytophagales</taxon>
        <taxon>Hymenobacteraceae</taxon>
        <taxon>Rufibacter</taxon>
    </lineage>
</organism>
<dbReference type="RefSeq" id="WP_123127070.1">
    <property type="nucleotide sequence ID" value="NZ_RJJD01000006.1"/>
</dbReference>
<keyword evidence="1" id="KW-0175">Coiled coil</keyword>
<evidence type="ECO:0000313" key="3">
    <source>
        <dbReference type="Proteomes" id="UP000272117"/>
    </source>
</evidence>
<accession>A0A3M9MN26</accession>
<protein>
    <submittedName>
        <fullName evidence="2">Uncharacterized protein</fullName>
    </submittedName>
</protein>
<dbReference type="Proteomes" id="UP000272117">
    <property type="component" value="Unassembled WGS sequence"/>
</dbReference>
<dbReference type="EMBL" id="RJJD01000006">
    <property type="protein sequence ID" value="RNI26587.1"/>
    <property type="molecule type" value="Genomic_DNA"/>
</dbReference>
<evidence type="ECO:0000256" key="1">
    <source>
        <dbReference type="SAM" id="Coils"/>
    </source>
</evidence>
<evidence type="ECO:0000313" key="2">
    <source>
        <dbReference type="EMBL" id="RNI26587.1"/>
    </source>
</evidence>
<comment type="caution">
    <text evidence="2">The sequence shown here is derived from an EMBL/GenBank/DDBJ whole genome shotgun (WGS) entry which is preliminary data.</text>
</comment>
<reference evidence="2 3" key="1">
    <citation type="submission" date="2018-11" db="EMBL/GenBank/DDBJ databases">
        <title>Rufibacter latericius sp. nov., isolated from water in Baiyang Lake.</title>
        <authorList>
            <person name="Yang Y."/>
        </authorList>
    </citation>
    <scope>NUCLEOTIDE SEQUENCE [LARGE SCALE GENOMIC DNA]</scope>
    <source>
        <strain evidence="2 3">R-22-1c-1</strain>
    </source>
</reference>
<keyword evidence="3" id="KW-1185">Reference proteome</keyword>
<feature type="coiled-coil region" evidence="1">
    <location>
        <begin position="40"/>
        <end position="67"/>
    </location>
</feature>